<evidence type="ECO:0000256" key="5">
    <source>
        <dbReference type="RuleBase" id="RU362057"/>
    </source>
</evidence>
<dbReference type="FunFam" id="3.40.50.2000:FF:000057">
    <property type="entry name" value="Glycosyltransferase"/>
    <property type="match status" value="1"/>
</dbReference>
<accession>A0AAD4UYL1</accession>
<gene>
    <name evidence="6" type="ORF">L3X38_044521</name>
</gene>
<dbReference type="EMBL" id="JAJFAZ020000008">
    <property type="protein sequence ID" value="KAI5315345.1"/>
    <property type="molecule type" value="Genomic_DNA"/>
</dbReference>
<comment type="similarity">
    <text evidence="1 4">Belongs to the UDP-glycosyltransferase family.</text>
</comment>
<dbReference type="PANTHER" id="PTHR11926">
    <property type="entry name" value="GLUCOSYL/GLUCURONOSYL TRANSFERASES"/>
    <property type="match status" value="1"/>
</dbReference>
<dbReference type="InterPro" id="IPR002213">
    <property type="entry name" value="UDP_glucos_trans"/>
</dbReference>
<keyword evidence="7" id="KW-1185">Reference proteome</keyword>
<proteinExistence type="inferred from homology"/>
<comment type="caution">
    <text evidence="6">The sequence shown here is derived from an EMBL/GenBank/DDBJ whole genome shotgun (WGS) entry which is preliminary data.</text>
</comment>
<dbReference type="EC" id="2.4.1.-" evidence="5"/>
<name>A0AAD4UYL1_PRUDU</name>
<dbReference type="PANTHER" id="PTHR11926:SF1540">
    <property type="entry name" value="GLYCOSYLTRANSFERASE"/>
    <property type="match status" value="1"/>
</dbReference>
<evidence type="ECO:0000313" key="7">
    <source>
        <dbReference type="Proteomes" id="UP001054821"/>
    </source>
</evidence>
<reference evidence="6 7" key="1">
    <citation type="journal article" date="2022" name="G3 (Bethesda)">
        <title>Whole-genome sequence and methylome profiling of the almond [Prunus dulcis (Mill.) D.A. Webb] cultivar 'Nonpareil'.</title>
        <authorList>
            <person name="D'Amico-Willman K.M."/>
            <person name="Ouma W.Z."/>
            <person name="Meulia T."/>
            <person name="Sideli G.M."/>
            <person name="Gradziel T.M."/>
            <person name="Fresnedo-Ramirez J."/>
        </authorList>
    </citation>
    <scope>NUCLEOTIDE SEQUENCE [LARGE SCALE GENOMIC DNA]</scope>
    <source>
        <strain evidence="6">Clone GOH B32 T37-40</strain>
    </source>
</reference>
<dbReference type="GO" id="GO:0080043">
    <property type="term" value="F:quercetin 3-O-glucosyltransferase activity"/>
    <property type="evidence" value="ECO:0007669"/>
    <property type="project" value="TreeGrafter"/>
</dbReference>
<protein>
    <recommendedName>
        <fullName evidence="5">Glycosyltransferase</fullName>
        <ecNumber evidence="5">2.4.1.-</ecNumber>
    </recommendedName>
</protein>
<dbReference type="AlphaFoldDB" id="A0AAD4UYL1"/>
<evidence type="ECO:0000256" key="2">
    <source>
        <dbReference type="ARBA" id="ARBA00022676"/>
    </source>
</evidence>
<dbReference type="SUPFAM" id="SSF53756">
    <property type="entry name" value="UDP-Glycosyltransferase/glycogen phosphorylase"/>
    <property type="match status" value="1"/>
</dbReference>
<keyword evidence="3 4" id="KW-0808">Transferase</keyword>
<dbReference type="GO" id="GO:0080044">
    <property type="term" value="F:quercetin 7-O-glucosyltransferase activity"/>
    <property type="evidence" value="ECO:0007669"/>
    <property type="project" value="TreeGrafter"/>
</dbReference>
<organism evidence="6 7">
    <name type="scientific">Prunus dulcis</name>
    <name type="common">Almond</name>
    <name type="synonym">Amygdalus dulcis</name>
    <dbReference type="NCBI Taxonomy" id="3755"/>
    <lineage>
        <taxon>Eukaryota</taxon>
        <taxon>Viridiplantae</taxon>
        <taxon>Streptophyta</taxon>
        <taxon>Embryophyta</taxon>
        <taxon>Tracheophyta</taxon>
        <taxon>Spermatophyta</taxon>
        <taxon>Magnoliopsida</taxon>
        <taxon>eudicotyledons</taxon>
        <taxon>Gunneridae</taxon>
        <taxon>Pentapetalae</taxon>
        <taxon>rosids</taxon>
        <taxon>fabids</taxon>
        <taxon>Rosales</taxon>
        <taxon>Rosaceae</taxon>
        <taxon>Amygdaloideae</taxon>
        <taxon>Amygdaleae</taxon>
        <taxon>Prunus</taxon>
    </lineage>
</organism>
<evidence type="ECO:0000256" key="3">
    <source>
        <dbReference type="ARBA" id="ARBA00022679"/>
    </source>
</evidence>
<dbReference type="Pfam" id="PF00201">
    <property type="entry name" value="UDPGT"/>
    <property type="match status" value="1"/>
</dbReference>
<dbReference type="PROSITE" id="PS00375">
    <property type="entry name" value="UDPGT"/>
    <property type="match status" value="1"/>
</dbReference>
<dbReference type="InterPro" id="IPR035595">
    <property type="entry name" value="UDP_glycos_trans_CS"/>
</dbReference>
<sequence>MEKTEKAHCLVLFCPIQGHINPMLQFSKRLEHKGLRVTLITTRSVHKATHEGGGEQSTTSFSSIALETISDGFDGEGGSAQAESIQAYRDRVREIGSQTLAELIDKLSASGHPADCLVYDSVFPWALDVAKRVGIAAAAFFTVSCAVTNINSLVHDGLLKLPLNPDSEILLPGLPPLQPSDTPSFIYVPESYPAFLKLSVDLFSNLCKADWVFCNTFYELEQEVIEYWVTKFGTLRTIGPTIPSMYLDKRHEDNKEYGLSLFKLNSDACMKWLNAKPKGSVAYMSFGSIAEQGEEQMKELGLGLKRSKRYFLWVVRTSESVKLPKGFAEETSEKGLVVSWCPQLEVLAHEAVGCFVTHCGWNSTLEALSLGVPMVAVPQWADQSTNAKFIMDVWKTGLKAQADEKGIVRGEEIANCVREILDGERGKEIRKNASNWKALAKSAVDEGGSSDKNIDEFIAKLVQN</sequence>
<dbReference type="Proteomes" id="UP001054821">
    <property type="component" value="Chromosome 8"/>
</dbReference>
<dbReference type="GO" id="GO:0032787">
    <property type="term" value="P:monocarboxylic acid metabolic process"/>
    <property type="evidence" value="ECO:0007669"/>
    <property type="project" value="UniProtKB-ARBA"/>
</dbReference>
<dbReference type="FunFam" id="3.40.50.2000:FF:000019">
    <property type="entry name" value="Glycosyltransferase"/>
    <property type="match status" value="1"/>
</dbReference>
<keyword evidence="2 4" id="KW-0328">Glycosyltransferase</keyword>
<evidence type="ECO:0000313" key="6">
    <source>
        <dbReference type="EMBL" id="KAI5315345.1"/>
    </source>
</evidence>
<evidence type="ECO:0000256" key="1">
    <source>
        <dbReference type="ARBA" id="ARBA00009995"/>
    </source>
</evidence>
<dbReference type="CDD" id="cd03784">
    <property type="entry name" value="GT1_Gtf-like"/>
    <property type="match status" value="1"/>
</dbReference>
<dbReference type="Gene3D" id="3.40.50.2000">
    <property type="entry name" value="Glycogen Phosphorylase B"/>
    <property type="match status" value="2"/>
</dbReference>
<evidence type="ECO:0000256" key="4">
    <source>
        <dbReference type="RuleBase" id="RU003718"/>
    </source>
</evidence>